<gene>
    <name evidence="1" type="ORF">G5C60_07975</name>
</gene>
<proteinExistence type="predicted"/>
<evidence type="ECO:0000313" key="2">
    <source>
        <dbReference type="Proteomes" id="UP000472335"/>
    </source>
</evidence>
<comment type="caution">
    <text evidence="1">The sequence shown here is derived from an EMBL/GenBank/DDBJ whole genome shotgun (WGS) entry which is preliminary data.</text>
</comment>
<organism evidence="1 2">
    <name type="scientific">Streptomyces scabichelini</name>
    <dbReference type="NCBI Taxonomy" id="2711217"/>
    <lineage>
        <taxon>Bacteria</taxon>
        <taxon>Bacillati</taxon>
        <taxon>Actinomycetota</taxon>
        <taxon>Actinomycetes</taxon>
        <taxon>Kitasatosporales</taxon>
        <taxon>Streptomycetaceae</taxon>
        <taxon>Streptomyces</taxon>
    </lineage>
</organism>
<dbReference type="EMBL" id="JAAKZY010000017">
    <property type="protein sequence ID" value="NGO07591.1"/>
    <property type="molecule type" value="Genomic_DNA"/>
</dbReference>
<dbReference type="AlphaFoldDB" id="A0A6G4V0T5"/>
<protein>
    <submittedName>
        <fullName evidence="1">Uncharacterized protein</fullName>
    </submittedName>
</protein>
<dbReference type="Proteomes" id="UP000472335">
    <property type="component" value="Unassembled WGS sequence"/>
</dbReference>
<evidence type="ECO:0000313" key="1">
    <source>
        <dbReference type="EMBL" id="NGO07591.1"/>
    </source>
</evidence>
<accession>A0A6G4V0T5</accession>
<sequence>MNEPLTPLEFLASDAFSATAAGLVPLEPDELSSVPFWHAVISTPAVSAAVTTTALRR</sequence>
<reference evidence="1 2" key="1">
    <citation type="submission" date="2020-02" db="EMBL/GenBank/DDBJ databases">
        <title>Whole-genome analyses of novel actinobacteria.</title>
        <authorList>
            <person name="Sahin N."/>
            <person name="Gencbay T."/>
        </authorList>
    </citation>
    <scope>NUCLEOTIDE SEQUENCE [LARGE SCALE GENOMIC DNA]</scope>
    <source>
        <strain evidence="1 2">HC44</strain>
    </source>
</reference>
<name>A0A6G4V0T5_9ACTN</name>
<keyword evidence="2" id="KW-1185">Reference proteome</keyword>